<evidence type="ECO:0000313" key="1">
    <source>
        <dbReference type="EMBL" id="AUR01253.1"/>
    </source>
</evidence>
<proteinExistence type="predicted"/>
<reference evidence="1 2" key="1">
    <citation type="journal article" date="2017" name="Front. Microbiol.">
        <title>Phaeobacter piscinae sp. nov., a species of the Roseobacter group and potential aquaculture probiont.</title>
        <authorList>
            <person name="Sonnenschein E.C."/>
            <person name="Phippen C.B.W."/>
            <person name="Nielsen K.F."/>
            <person name="Mateiu R.V."/>
            <person name="Melchiorsen J."/>
            <person name="Gram L."/>
            <person name="Overmann J."/>
            <person name="Freese H.M."/>
        </authorList>
    </citation>
    <scope>NUCLEOTIDE SEQUENCE [LARGE SCALE GENOMIC DNA]</scope>
    <source>
        <strain evidence="1 2">P88</strain>
        <plasmid evidence="2">pp88_a</plasmid>
    </source>
</reference>
<dbReference type="Proteomes" id="UP000236447">
    <property type="component" value="Plasmid pP88_a"/>
</dbReference>
<keyword evidence="1" id="KW-0614">Plasmid</keyword>
<gene>
    <name evidence="1" type="ORF">PhaeoP88_03941</name>
</gene>
<accession>A0A2I7KF80</accession>
<organism evidence="1 2">
    <name type="scientific">Phaeobacter inhibens</name>
    <dbReference type="NCBI Taxonomy" id="221822"/>
    <lineage>
        <taxon>Bacteria</taxon>
        <taxon>Pseudomonadati</taxon>
        <taxon>Pseudomonadota</taxon>
        <taxon>Alphaproteobacteria</taxon>
        <taxon>Rhodobacterales</taxon>
        <taxon>Roseobacteraceae</taxon>
        <taxon>Phaeobacter</taxon>
    </lineage>
</organism>
<dbReference type="AlphaFoldDB" id="A0A2I7KF80"/>
<protein>
    <submittedName>
        <fullName evidence="1">Uncharacterized protein</fullName>
    </submittedName>
</protein>
<sequence length="99" mass="11483">MGRLWTFAENRNLTRLGWRRDHEDRLRVVFFRARSEIAFGGFDIFTSHRNVILLRAGLGLGLAQQLLKARQGEKAGCKTDNCWTGRRVEHEGQLQTSQR</sequence>
<geneLocation type="plasmid" evidence="2">
    <name>pp88_a</name>
</geneLocation>
<reference evidence="1 2" key="2">
    <citation type="journal article" date="2017" name="Genome Biol. Evol.">
        <title>Trajectories and Drivers of Genome Evolution in Surface-Associated Marine Phaeobacter.</title>
        <authorList>
            <person name="Freese H.M."/>
            <person name="Sikorski J."/>
            <person name="Bunk B."/>
            <person name="Scheuner C."/>
            <person name="Meier-Kolthoff J.P."/>
            <person name="Sproer C."/>
            <person name="Gram L."/>
            <person name="Overmann J."/>
        </authorList>
    </citation>
    <scope>NUCLEOTIDE SEQUENCE [LARGE SCALE GENOMIC DNA]</scope>
    <source>
        <strain evidence="1 2">P88</strain>
        <plasmid evidence="2">pp88_a</plasmid>
    </source>
</reference>
<dbReference type="EMBL" id="CP010726">
    <property type="protein sequence ID" value="AUR01253.1"/>
    <property type="molecule type" value="Genomic_DNA"/>
</dbReference>
<name>A0A2I7KF80_9RHOB</name>
<evidence type="ECO:0000313" key="2">
    <source>
        <dbReference type="Proteomes" id="UP000236447"/>
    </source>
</evidence>